<evidence type="ECO:0000256" key="2">
    <source>
        <dbReference type="SAM" id="SignalP"/>
    </source>
</evidence>
<reference evidence="4 5" key="1">
    <citation type="submission" date="2023-10" db="EMBL/GenBank/DDBJ databases">
        <title>Marimonas sp. nov. isolated from tidal mud flat.</title>
        <authorList>
            <person name="Jaincy N.J."/>
            <person name="Srinivasan S."/>
            <person name="Lee S.-S."/>
        </authorList>
    </citation>
    <scope>NUCLEOTIDE SEQUENCE [LARGE SCALE GENOMIC DNA]</scope>
    <source>
        <strain evidence="4 5">MJ-SS3</strain>
    </source>
</reference>
<name>A0ABU3U3G6_9FLAO</name>
<dbReference type="InterPro" id="IPR026444">
    <property type="entry name" value="Secre_tail"/>
</dbReference>
<dbReference type="Pfam" id="PF18962">
    <property type="entry name" value="Por_Secre_tail"/>
    <property type="match status" value="1"/>
</dbReference>
<evidence type="ECO:0000313" key="5">
    <source>
        <dbReference type="Proteomes" id="UP001268651"/>
    </source>
</evidence>
<proteinExistence type="predicted"/>
<sequence length="304" mass="32175">MKKLYFLFLTFLITSLSFGQMISEFEPNPAGGDPPDTTFELTGTATAAFDLWILSIENDGYNGLVDRATNVTGNFDANGRAVVMVPDLENPSFTVVLTDNFTGTTSTDIDPADDGTLDTSTFGTILDAVGVSDAFADDATMYGASLGGTDILYNGEFEPLLVFRDGTSGDWYQTVTVDFGGAGEHVGVFAASAGSEISTGDFDIDPTVGPTYGSVNPSNFTASTKDNQIEGFSLYPNPTSLGYVNLKSRNGNAFDVAVYDVLGKQVIKSSVTDGKLGVSSLNTGLYIMKVSQDEATVTKKLVIK</sequence>
<gene>
    <name evidence="4" type="ORF">RXV94_02225</name>
</gene>
<keyword evidence="1 2" id="KW-0732">Signal</keyword>
<dbReference type="RefSeq" id="WP_316660765.1">
    <property type="nucleotide sequence ID" value="NZ_JAWHTF010000001.1"/>
</dbReference>
<organism evidence="4 5">
    <name type="scientific">Gilvirhabdus luticola</name>
    <dbReference type="NCBI Taxonomy" id="3079858"/>
    <lineage>
        <taxon>Bacteria</taxon>
        <taxon>Pseudomonadati</taxon>
        <taxon>Bacteroidota</taxon>
        <taxon>Flavobacteriia</taxon>
        <taxon>Flavobacteriales</taxon>
        <taxon>Flavobacteriaceae</taxon>
        <taxon>Gilvirhabdus</taxon>
    </lineage>
</organism>
<feature type="chain" id="PRO_5046944208" evidence="2">
    <location>
        <begin position="20"/>
        <end position="304"/>
    </location>
</feature>
<evidence type="ECO:0000256" key="1">
    <source>
        <dbReference type="ARBA" id="ARBA00022729"/>
    </source>
</evidence>
<comment type="caution">
    <text evidence="4">The sequence shown here is derived from an EMBL/GenBank/DDBJ whole genome shotgun (WGS) entry which is preliminary data.</text>
</comment>
<feature type="signal peptide" evidence="2">
    <location>
        <begin position="1"/>
        <end position="19"/>
    </location>
</feature>
<feature type="domain" description="Secretion system C-terminal sorting" evidence="3">
    <location>
        <begin position="234"/>
        <end position="303"/>
    </location>
</feature>
<keyword evidence="5" id="KW-1185">Reference proteome</keyword>
<accession>A0ABU3U3G6</accession>
<dbReference type="EMBL" id="JAWHTF010000001">
    <property type="protein sequence ID" value="MDU8884960.1"/>
    <property type="molecule type" value="Genomic_DNA"/>
</dbReference>
<dbReference type="Proteomes" id="UP001268651">
    <property type="component" value="Unassembled WGS sequence"/>
</dbReference>
<evidence type="ECO:0000313" key="4">
    <source>
        <dbReference type="EMBL" id="MDU8884960.1"/>
    </source>
</evidence>
<evidence type="ECO:0000259" key="3">
    <source>
        <dbReference type="Pfam" id="PF18962"/>
    </source>
</evidence>
<protein>
    <submittedName>
        <fullName evidence="4">T9SS type A sorting domain-containing protein</fullName>
    </submittedName>
</protein>
<dbReference type="NCBIfam" id="TIGR04183">
    <property type="entry name" value="Por_Secre_tail"/>
    <property type="match status" value="1"/>
</dbReference>